<sequence>MVAQAADINGIIEEHNASLKLVEAKLAEHHSKLYKIRAEMRSLTFKQSALIATQRHLDREIRRCRGIVNPVRRLPREIIAEIFLHLAPALTTGHSFRTTSWRNESRVPRVAIPWQLGRVCREWRTVAVSLHSLWNVCDFPSPPVTSSPEFGWSWMDDSEKVPTAEQTARIERSLASVEARLCRSGPSPISAQVVYQDNAHTLPLVDTLCRHSHRLKGLLLVDLPQKLIGLLSNSIAQNSQLRSLGLASTSTSRGDSFSFVYPSSLTNLHLSSLELSAATCSCIPWTQLTKYCEIKCNWRYADRWSSYSKLRNVVDLCVSFAEYCHKPQQPVLLPALRHARLTYFGAGSILQHFDTPILESLSYDHPKNADFELELPRRLPCLRSLRVRAENCPEFVCNLRHTMMMAPNLSEFFVAAKLPRAFDFVAALEEERAEDGSPPMQKSLSPLALNLEVLRLQIDTDGPYCAQQPDELYIDKLLEKMHVHLSSTNTNHAIPTLVLYECKVGFRYKDPDRETRLRAVAQWNAQGLDIYTRDSGQANVDFEGGHFCNEM</sequence>
<dbReference type="EMBL" id="JAWWNJ010000017">
    <property type="protein sequence ID" value="KAK7038211.1"/>
    <property type="molecule type" value="Genomic_DNA"/>
</dbReference>
<comment type="caution">
    <text evidence="1">The sequence shown here is derived from an EMBL/GenBank/DDBJ whole genome shotgun (WGS) entry which is preliminary data.</text>
</comment>
<organism evidence="1 2">
    <name type="scientific">Favolaschia claudopus</name>
    <dbReference type="NCBI Taxonomy" id="2862362"/>
    <lineage>
        <taxon>Eukaryota</taxon>
        <taxon>Fungi</taxon>
        <taxon>Dikarya</taxon>
        <taxon>Basidiomycota</taxon>
        <taxon>Agaricomycotina</taxon>
        <taxon>Agaricomycetes</taxon>
        <taxon>Agaricomycetidae</taxon>
        <taxon>Agaricales</taxon>
        <taxon>Marasmiineae</taxon>
        <taxon>Mycenaceae</taxon>
        <taxon>Favolaschia</taxon>
    </lineage>
</organism>
<keyword evidence="2" id="KW-1185">Reference proteome</keyword>
<evidence type="ECO:0000313" key="2">
    <source>
        <dbReference type="Proteomes" id="UP001362999"/>
    </source>
</evidence>
<accession>A0AAW0CGP9</accession>
<reference evidence="1 2" key="1">
    <citation type="journal article" date="2024" name="J Genomics">
        <title>Draft genome sequencing and assembly of Favolaschia claudopus CIRM-BRFM 2984 isolated from oak limbs.</title>
        <authorList>
            <person name="Navarro D."/>
            <person name="Drula E."/>
            <person name="Chaduli D."/>
            <person name="Cazenave R."/>
            <person name="Ahrendt S."/>
            <person name="Wang J."/>
            <person name="Lipzen A."/>
            <person name="Daum C."/>
            <person name="Barry K."/>
            <person name="Grigoriev I.V."/>
            <person name="Favel A."/>
            <person name="Rosso M.N."/>
            <person name="Martin F."/>
        </authorList>
    </citation>
    <scope>NUCLEOTIDE SEQUENCE [LARGE SCALE GENOMIC DNA]</scope>
    <source>
        <strain evidence="1 2">CIRM-BRFM 2984</strain>
    </source>
</reference>
<dbReference type="Gene3D" id="1.20.1280.50">
    <property type="match status" value="1"/>
</dbReference>
<proteinExistence type="predicted"/>
<gene>
    <name evidence="1" type="ORF">R3P38DRAFT_3182310</name>
</gene>
<evidence type="ECO:0008006" key="3">
    <source>
        <dbReference type="Google" id="ProtNLM"/>
    </source>
</evidence>
<protein>
    <recommendedName>
        <fullName evidence="3">F-box domain-containing protein</fullName>
    </recommendedName>
</protein>
<name>A0AAW0CGP9_9AGAR</name>
<dbReference type="AlphaFoldDB" id="A0AAW0CGP9"/>
<dbReference type="SUPFAM" id="SSF52058">
    <property type="entry name" value="L domain-like"/>
    <property type="match status" value="1"/>
</dbReference>
<evidence type="ECO:0000313" key="1">
    <source>
        <dbReference type="EMBL" id="KAK7038211.1"/>
    </source>
</evidence>
<dbReference type="Proteomes" id="UP001362999">
    <property type="component" value="Unassembled WGS sequence"/>
</dbReference>